<dbReference type="InterPro" id="IPR036282">
    <property type="entry name" value="Glutathione-S-Trfase_C_sf"/>
</dbReference>
<gene>
    <name evidence="3" type="ORF">BOTBODRAFT_171545</name>
</gene>
<keyword evidence="4" id="KW-1185">Reference proteome</keyword>
<feature type="domain" description="GST N-terminal" evidence="1">
    <location>
        <begin position="26"/>
        <end position="102"/>
    </location>
</feature>
<dbReference type="Pfam" id="PF22041">
    <property type="entry name" value="GST_C_7"/>
    <property type="match status" value="1"/>
</dbReference>
<dbReference type="InterPro" id="IPR054416">
    <property type="entry name" value="GST_UstS-like_C"/>
</dbReference>
<evidence type="ECO:0000259" key="1">
    <source>
        <dbReference type="Pfam" id="PF13409"/>
    </source>
</evidence>
<dbReference type="SUPFAM" id="SSF47616">
    <property type="entry name" value="GST C-terminal domain-like"/>
    <property type="match status" value="1"/>
</dbReference>
<dbReference type="Pfam" id="PF13409">
    <property type="entry name" value="GST_N_2"/>
    <property type="match status" value="1"/>
</dbReference>
<evidence type="ECO:0000313" key="4">
    <source>
        <dbReference type="Proteomes" id="UP000027195"/>
    </source>
</evidence>
<sequence length="267" mass="30154">MAATESNPIIFYDLKAAPELPEAKAWSPSTWKTRLTLNYKRLPYKTIYVCLADVASTLQSLGLGPLEGRAGPFAFMLPVIIDPTPSGPKIIRDSAEIARYLDITYPDPERALFPRGSHALQAYFDRNLNASLLSPCVSLIIPLVPSILDERDKEYFVRTRTEIFGRPLSEIRPQGADLDKAWELFKAELDVVDAALQRNDPKHGGPGGDYVMGDKFSFADCVVVGLFIWINKVKPEADGNAWERIRGWHNGRWERLWKKSEEFMQVD</sequence>
<evidence type="ECO:0000313" key="3">
    <source>
        <dbReference type="EMBL" id="KDQ17831.1"/>
    </source>
</evidence>
<dbReference type="OrthoDB" id="4951845at2759"/>
<dbReference type="AlphaFoldDB" id="A0A067N271"/>
<name>A0A067N271_BOTB1</name>
<dbReference type="InParanoid" id="A0A067N271"/>
<evidence type="ECO:0000259" key="2">
    <source>
        <dbReference type="Pfam" id="PF22041"/>
    </source>
</evidence>
<organism evidence="3 4">
    <name type="scientific">Botryobasidium botryosum (strain FD-172 SS1)</name>
    <dbReference type="NCBI Taxonomy" id="930990"/>
    <lineage>
        <taxon>Eukaryota</taxon>
        <taxon>Fungi</taxon>
        <taxon>Dikarya</taxon>
        <taxon>Basidiomycota</taxon>
        <taxon>Agaricomycotina</taxon>
        <taxon>Agaricomycetes</taxon>
        <taxon>Cantharellales</taxon>
        <taxon>Botryobasidiaceae</taxon>
        <taxon>Botryobasidium</taxon>
    </lineage>
</organism>
<protein>
    <submittedName>
        <fullName evidence="3">Uncharacterized protein</fullName>
    </submittedName>
</protein>
<proteinExistence type="predicted"/>
<dbReference type="InterPro" id="IPR036249">
    <property type="entry name" value="Thioredoxin-like_sf"/>
</dbReference>
<reference evidence="4" key="1">
    <citation type="journal article" date="2014" name="Proc. Natl. Acad. Sci. U.S.A.">
        <title>Extensive sampling of basidiomycete genomes demonstrates inadequacy of the white-rot/brown-rot paradigm for wood decay fungi.</title>
        <authorList>
            <person name="Riley R."/>
            <person name="Salamov A.A."/>
            <person name="Brown D.W."/>
            <person name="Nagy L.G."/>
            <person name="Floudas D."/>
            <person name="Held B.W."/>
            <person name="Levasseur A."/>
            <person name="Lombard V."/>
            <person name="Morin E."/>
            <person name="Otillar R."/>
            <person name="Lindquist E.A."/>
            <person name="Sun H."/>
            <person name="LaButti K.M."/>
            <person name="Schmutz J."/>
            <person name="Jabbour D."/>
            <person name="Luo H."/>
            <person name="Baker S.E."/>
            <person name="Pisabarro A.G."/>
            <person name="Walton J.D."/>
            <person name="Blanchette R.A."/>
            <person name="Henrissat B."/>
            <person name="Martin F."/>
            <person name="Cullen D."/>
            <person name="Hibbett D.S."/>
            <person name="Grigoriev I.V."/>
        </authorList>
    </citation>
    <scope>NUCLEOTIDE SEQUENCE [LARGE SCALE GENOMIC DNA]</scope>
    <source>
        <strain evidence="4">FD-172 SS1</strain>
    </source>
</reference>
<dbReference type="Gene3D" id="1.20.1050.10">
    <property type="match status" value="1"/>
</dbReference>
<dbReference type="HOGENOM" id="CLU_011226_4_3_1"/>
<dbReference type="Proteomes" id="UP000027195">
    <property type="component" value="Unassembled WGS sequence"/>
</dbReference>
<dbReference type="STRING" id="930990.A0A067N271"/>
<accession>A0A067N271</accession>
<feature type="domain" description="Glutathione S-transferase UstS-like C-terminal" evidence="2">
    <location>
        <begin position="119"/>
        <end position="263"/>
    </location>
</feature>
<dbReference type="InterPro" id="IPR004045">
    <property type="entry name" value="Glutathione_S-Trfase_N"/>
</dbReference>
<dbReference type="SUPFAM" id="SSF52833">
    <property type="entry name" value="Thioredoxin-like"/>
    <property type="match status" value="1"/>
</dbReference>
<dbReference type="EMBL" id="KL198022">
    <property type="protein sequence ID" value="KDQ17831.1"/>
    <property type="molecule type" value="Genomic_DNA"/>
</dbReference>
<dbReference type="Gene3D" id="3.40.30.10">
    <property type="entry name" value="Glutaredoxin"/>
    <property type="match status" value="1"/>
</dbReference>